<evidence type="ECO:0000313" key="5">
    <source>
        <dbReference type="EMBL" id="MCQ3829849.1"/>
    </source>
</evidence>
<reference evidence="5" key="1">
    <citation type="thesis" date="2020" institute="Technische Universitat Dresden" country="Dresden, Germany">
        <title>The Agarolytic System of Microbulbifer elongatus PORT2, Isolated from Batu Karas, Pangandaran West Java Indonesia.</title>
        <authorList>
            <person name="Anggraeni S.R."/>
        </authorList>
    </citation>
    <scope>NUCLEOTIDE SEQUENCE</scope>
    <source>
        <strain evidence="5">PORT2</strain>
    </source>
</reference>
<dbReference type="EMBL" id="JACASI010000030">
    <property type="protein sequence ID" value="MCQ3829849.1"/>
    <property type="molecule type" value="Genomic_DNA"/>
</dbReference>
<keyword evidence="3" id="KW-0560">Oxidoreductase</keyword>
<dbReference type="PANTHER" id="PTHR43827:SF3">
    <property type="entry name" value="NADP-DEPENDENT OXIDOREDUCTASE DOMAIN-CONTAINING PROTEIN"/>
    <property type="match status" value="1"/>
</dbReference>
<dbReference type="SUPFAM" id="SSF51430">
    <property type="entry name" value="NAD(P)-linked oxidoreductase"/>
    <property type="match status" value="1"/>
</dbReference>
<dbReference type="InterPro" id="IPR023210">
    <property type="entry name" value="NADP_OxRdtase_dom"/>
</dbReference>
<proteinExistence type="inferred from homology"/>
<feature type="domain" description="NADP-dependent oxidoreductase" evidence="4">
    <location>
        <begin position="7"/>
        <end position="49"/>
    </location>
</feature>
<dbReference type="PANTHER" id="PTHR43827">
    <property type="entry name" value="2,5-DIKETO-D-GLUCONIC ACID REDUCTASE"/>
    <property type="match status" value="1"/>
</dbReference>
<evidence type="ECO:0000313" key="6">
    <source>
        <dbReference type="Proteomes" id="UP001205566"/>
    </source>
</evidence>
<dbReference type="Pfam" id="PF00248">
    <property type="entry name" value="Aldo_ket_red"/>
    <property type="match status" value="1"/>
</dbReference>
<dbReference type="Proteomes" id="UP001205566">
    <property type="component" value="Unassembled WGS sequence"/>
</dbReference>
<sequence length="110" mass="12505">MKTIPELGVGTFRLEGNVAEKSVKMALELGYRHIDTAQIYANEAEVGRLKPLNHFVQNGRYGHCAGATVSLYSSANLKQSLIKLVWRIYGHERRARRIFRAGFPTGEFYY</sequence>
<gene>
    <name evidence="5" type="ORF">HXX02_10370</name>
</gene>
<keyword evidence="6" id="KW-1185">Reference proteome</keyword>
<comment type="caution">
    <text evidence="5">The sequence shown here is derived from an EMBL/GenBank/DDBJ whole genome shotgun (WGS) entry which is preliminary data.</text>
</comment>
<dbReference type="InterPro" id="IPR018170">
    <property type="entry name" value="Aldo/ket_reductase_CS"/>
</dbReference>
<evidence type="ECO:0000259" key="4">
    <source>
        <dbReference type="Pfam" id="PF00248"/>
    </source>
</evidence>
<name>A0ABT1P401_9GAMM</name>
<evidence type="ECO:0000256" key="1">
    <source>
        <dbReference type="ARBA" id="ARBA00007905"/>
    </source>
</evidence>
<comment type="similarity">
    <text evidence="1">Belongs to the aldo/keto reductase family.</text>
</comment>
<dbReference type="InterPro" id="IPR020471">
    <property type="entry name" value="AKR"/>
</dbReference>
<keyword evidence="2" id="KW-0521">NADP</keyword>
<protein>
    <submittedName>
        <fullName evidence="5">Aldo/keto reductase</fullName>
    </submittedName>
</protein>
<accession>A0ABT1P401</accession>
<evidence type="ECO:0000256" key="2">
    <source>
        <dbReference type="ARBA" id="ARBA00022857"/>
    </source>
</evidence>
<dbReference type="Gene3D" id="3.20.20.100">
    <property type="entry name" value="NADP-dependent oxidoreductase domain"/>
    <property type="match status" value="1"/>
</dbReference>
<evidence type="ECO:0000256" key="3">
    <source>
        <dbReference type="ARBA" id="ARBA00023002"/>
    </source>
</evidence>
<dbReference type="PROSITE" id="PS00798">
    <property type="entry name" value="ALDOKETO_REDUCTASE_1"/>
    <property type="match status" value="1"/>
</dbReference>
<dbReference type="InterPro" id="IPR036812">
    <property type="entry name" value="NAD(P)_OxRdtase_dom_sf"/>
</dbReference>
<organism evidence="5 6">
    <name type="scientific">Microbulbifer elongatus</name>
    <dbReference type="NCBI Taxonomy" id="86173"/>
    <lineage>
        <taxon>Bacteria</taxon>
        <taxon>Pseudomonadati</taxon>
        <taxon>Pseudomonadota</taxon>
        <taxon>Gammaproteobacteria</taxon>
        <taxon>Cellvibrionales</taxon>
        <taxon>Microbulbiferaceae</taxon>
        <taxon>Microbulbifer</taxon>
    </lineage>
</organism>